<dbReference type="EMBL" id="QGKV02001556">
    <property type="protein sequence ID" value="KAF3520265.1"/>
    <property type="molecule type" value="Genomic_DNA"/>
</dbReference>
<name>A0ABQ7B1F8_BRACR</name>
<sequence length="100" mass="10941">MRKLPCLFWTLKRPQSEGTGKKTLINALSFLGEYASAARAASGSGTIMSLSSWATSSVEEDVKWLQTITNLPLLMKGVLTAEDGEQKPKLNNIQLSSFLH</sequence>
<organism evidence="1 2">
    <name type="scientific">Brassica cretica</name>
    <name type="common">Mustard</name>
    <dbReference type="NCBI Taxonomy" id="69181"/>
    <lineage>
        <taxon>Eukaryota</taxon>
        <taxon>Viridiplantae</taxon>
        <taxon>Streptophyta</taxon>
        <taxon>Embryophyta</taxon>
        <taxon>Tracheophyta</taxon>
        <taxon>Spermatophyta</taxon>
        <taxon>Magnoliopsida</taxon>
        <taxon>eudicotyledons</taxon>
        <taxon>Gunneridae</taxon>
        <taxon>Pentapetalae</taxon>
        <taxon>rosids</taxon>
        <taxon>malvids</taxon>
        <taxon>Brassicales</taxon>
        <taxon>Brassicaceae</taxon>
        <taxon>Brassiceae</taxon>
        <taxon>Brassica</taxon>
    </lineage>
</organism>
<protein>
    <recommendedName>
        <fullName evidence="3">FMN-dependent dehydrogenase domain-containing protein</fullName>
    </recommendedName>
</protein>
<reference evidence="1 2" key="1">
    <citation type="journal article" date="2020" name="BMC Genomics">
        <title>Intraspecific diversification of the crop wild relative Brassica cretica Lam. using demographic model selection.</title>
        <authorList>
            <person name="Kioukis A."/>
            <person name="Michalopoulou V.A."/>
            <person name="Briers L."/>
            <person name="Pirintsos S."/>
            <person name="Studholme D.J."/>
            <person name="Pavlidis P."/>
            <person name="Sarris P.F."/>
        </authorList>
    </citation>
    <scope>NUCLEOTIDE SEQUENCE [LARGE SCALE GENOMIC DNA]</scope>
    <source>
        <strain evidence="2">cv. PFS-1207/04</strain>
    </source>
</reference>
<evidence type="ECO:0000313" key="2">
    <source>
        <dbReference type="Proteomes" id="UP000266723"/>
    </source>
</evidence>
<gene>
    <name evidence="1" type="ORF">DY000_02064231</name>
</gene>
<evidence type="ECO:0008006" key="3">
    <source>
        <dbReference type="Google" id="ProtNLM"/>
    </source>
</evidence>
<accession>A0ABQ7B1F8</accession>
<dbReference type="Proteomes" id="UP000266723">
    <property type="component" value="Unassembled WGS sequence"/>
</dbReference>
<proteinExistence type="predicted"/>
<keyword evidence="2" id="KW-1185">Reference proteome</keyword>
<evidence type="ECO:0000313" key="1">
    <source>
        <dbReference type="EMBL" id="KAF3520265.1"/>
    </source>
</evidence>
<comment type="caution">
    <text evidence="1">The sequence shown here is derived from an EMBL/GenBank/DDBJ whole genome shotgun (WGS) entry which is preliminary data.</text>
</comment>